<accession>A0AB37HJC8</accession>
<dbReference type="KEGG" id="hspo:JGZ69_09180"/>
<dbReference type="RefSeq" id="WP_107920155.1">
    <property type="nucleotide sequence ID" value="NZ_CP066701.1"/>
</dbReference>
<name>A0AB37HJC8_9BACI</name>
<dbReference type="EMBL" id="CP066701">
    <property type="protein sequence ID" value="QQX26925.1"/>
    <property type="molecule type" value="Genomic_DNA"/>
</dbReference>
<gene>
    <name evidence="1" type="ORF">JGZ69_09180</name>
</gene>
<reference evidence="1 2" key="1">
    <citation type="submission" date="2020-12" db="EMBL/GenBank/DDBJ databases">
        <title>Taxonomic evaluation of the Bacillus sporothermodurans group of bacteria based on whole genome sequences.</title>
        <authorList>
            <person name="Fiedler G."/>
            <person name="Herbstmann A.-D."/>
            <person name="Doll E."/>
            <person name="Wenning M."/>
            <person name="Brinks E."/>
            <person name="Kabisch J."/>
            <person name="Breitenwieser F."/>
            <person name="Lappann M."/>
            <person name="Boehnlein C."/>
            <person name="Franz C."/>
        </authorList>
    </citation>
    <scope>NUCLEOTIDE SEQUENCE [LARGE SCALE GENOMIC DNA]</scope>
    <source>
        <strain evidence="1 2">DSM 10599</strain>
    </source>
</reference>
<organism evidence="1 2">
    <name type="scientific">Heyndrickxia sporothermodurans</name>
    <dbReference type="NCBI Taxonomy" id="46224"/>
    <lineage>
        <taxon>Bacteria</taxon>
        <taxon>Bacillati</taxon>
        <taxon>Bacillota</taxon>
        <taxon>Bacilli</taxon>
        <taxon>Bacillales</taxon>
        <taxon>Bacillaceae</taxon>
        <taxon>Heyndrickxia</taxon>
    </lineage>
</organism>
<sequence length="329" mass="37223">MPNQPTISSSEVGTLWLTYQEKTFILRLLEYLIPKADDHKSEKIMTDLYKDLDKNVERIKHIFEKAGSALPVGFTSQDVNVEAPRLFENGLDIMFLRMIKEVSMGLYTLNMGKAYREDIINLYKDLTAITQGCYNKCTQYLLEKGMLTRPPFVPMPKTNEFINDMKYLSGLNLLSNARHINTIELSSLFHGMESNNLGMTLMFAFTQVAEAKEVKQYFHKGMEISKKILKQFGEILLEDDITPTISSVGNVSSSKISPFSDKFMLYCNSLLCNLSLGGNAFGFAFSLRNDLQLKALLAAKDVADYANDGNKLMVKNGWLEKPPATNLER</sequence>
<protein>
    <submittedName>
        <fullName evidence="1">DUF3231 family protein</fullName>
    </submittedName>
</protein>
<proteinExistence type="predicted"/>
<evidence type="ECO:0000313" key="2">
    <source>
        <dbReference type="Proteomes" id="UP000595512"/>
    </source>
</evidence>
<dbReference type="InterPro" id="IPR021617">
    <property type="entry name" value="DUF3231"/>
</dbReference>
<dbReference type="Pfam" id="PF11553">
    <property type="entry name" value="DUF3231"/>
    <property type="match status" value="2"/>
</dbReference>
<dbReference type="Proteomes" id="UP000595512">
    <property type="component" value="Chromosome"/>
</dbReference>
<dbReference type="Gene3D" id="1.20.1260.10">
    <property type="match status" value="2"/>
</dbReference>
<dbReference type="AlphaFoldDB" id="A0AB37HJC8"/>
<dbReference type="GeneID" id="62499307"/>
<evidence type="ECO:0000313" key="1">
    <source>
        <dbReference type="EMBL" id="QQX26925.1"/>
    </source>
</evidence>
<dbReference type="InterPro" id="IPR012347">
    <property type="entry name" value="Ferritin-like"/>
</dbReference>